<dbReference type="KEGG" id="sedi:EBB79_19310"/>
<reference evidence="2 3" key="1">
    <citation type="submission" date="2018-10" db="EMBL/GenBank/DDBJ databases">
        <title>Parasedimentitalea marina sp. nov., a psychrophilic bacterium isolated from deep seawater of the New Britain Trench.</title>
        <authorList>
            <person name="Cao J."/>
        </authorList>
    </citation>
    <scope>NUCLEOTIDE SEQUENCE [LARGE SCALE GENOMIC DNA]</scope>
    <source>
        <strain evidence="2 3">W43</strain>
    </source>
</reference>
<evidence type="ECO:0000313" key="3">
    <source>
        <dbReference type="Proteomes" id="UP000283063"/>
    </source>
</evidence>
<evidence type="ECO:0000256" key="1">
    <source>
        <dbReference type="SAM" id="Phobius"/>
    </source>
</evidence>
<protein>
    <submittedName>
        <fullName evidence="2">Uncharacterized protein</fullName>
    </submittedName>
</protein>
<evidence type="ECO:0000313" key="2">
    <source>
        <dbReference type="EMBL" id="AZV79810.1"/>
    </source>
</evidence>
<keyword evidence="1" id="KW-1133">Transmembrane helix</keyword>
<organism evidence="2 3">
    <name type="scientific">Parasedimentitalea marina</name>
    <dbReference type="NCBI Taxonomy" id="2483033"/>
    <lineage>
        <taxon>Bacteria</taxon>
        <taxon>Pseudomonadati</taxon>
        <taxon>Pseudomonadota</taxon>
        <taxon>Alphaproteobacteria</taxon>
        <taxon>Rhodobacterales</taxon>
        <taxon>Paracoccaceae</taxon>
        <taxon>Parasedimentitalea</taxon>
    </lineage>
</organism>
<dbReference type="EMBL" id="CP033219">
    <property type="protein sequence ID" value="AZV79810.1"/>
    <property type="molecule type" value="Genomic_DNA"/>
</dbReference>
<feature type="transmembrane region" description="Helical" evidence="1">
    <location>
        <begin position="12"/>
        <end position="30"/>
    </location>
</feature>
<dbReference type="Proteomes" id="UP000283063">
    <property type="component" value="Chromosome"/>
</dbReference>
<accession>A0A3T0N704</accession>
<keyword evidence="3" id="KW-1185">Reference proteome</keyword>
<gene>
    <name evidence="2" type="ORF">EBB79_19310</name>
</gene>
<dbReference type="AlphaFoldDB" id="A0A3T0N704"/>
<proteinExistence type="predicted"/>
<sequence length="190" mass="21545">MILKITELFYYVLRFSVTVLLVPGVLFFATEAKASDGLKLNVHGAPPKFYDYLLKHDEAVGRFDRSGQWALGRQADVIVIFARNAEDIEFVPAVLVSTFQQVVPMESSYLYFIPQRIFGESLDSDVLFILYDNLIERLETHDVVLPETNRNRNRFLSCMAAGMVNRNFDGVALKNEDVEIAQVCRALSVS</sequence>
<keyword evidence="1" id="KW-0812">Transmembrane</keyword>
<name>A0A3T0N704_9RHOB</name>
<keyword evidence="1" id="KW-0472">Membrane</keyword>